<sequence>MDAVWLETPPPPRAKSEASSAGSDTDSRCPLQRRTTDSRRLKGKRTDDPATAVPREPGAGRTAAAWARTARLIHIPQVKTDDGELYRGRFREGATRFPAAETHTDRSRLREARAHDRRREVAPHRCVPRRFVKRKENVITAGGES</sequence>
<proteinExistence type="predicted"/>
<organism evidence="2 3">
    <name type="scientific">Aldrovandia affinis</name>
    <dbReference type="NCBI Taxonomy" id="143900"/>
    <lineage>
        <taxon>Eukaryota</taxon>
        <taxon>Metazoa</taxon>
        <taxon>Chordata</taxon>
        <taxon>Craniata</taxon>
        <taxon>Vertebrata</taxon>
        <taxon>Euteleostomi</taxon>
        <taxon>Actinopterygii</taxon>
        <taxon>Neopterygii</taxon>
        <taxon>Teleostei</taxon>
        <taxon>Notacanthiformes</taxon>
        <taxon>Halosauridae</taxon>
        <taxon>Aldrovandia</taxon>
    </lineage>
</organism>
<evidence type="ECO:0000313" key="3">
    <source>
        <dbReference type="Proteomes" id="UP001221898"/>
    </source>
</evidence>
<gene>
    <name evidence="2" type="ORF">AAFF_G00150530</name>
</gene>
<name>A0AAD7RP82_9TELE</name>
<protein>
    <submittedName>
        <fullName evidence="2">Uncharacterized protein</fullName>
    </submittedName>
</protein>
<feature type="compositionally biased region" description="Basic and acidic residues" evidence="1">
    <location>
        <begin position="34"/>
        <end position="48"/>
    </location>
</feature>
<evidence type="ECO:0000256" key="1">
    <source>
        <dbReference type="SAM" id="MobiDB-lite"/>
    </source>
</evidence>
<dbReference type="Proteomes" id="UP001221898">
    <property type="component" value="Unassembled WGS sequence"/>
</dbReference>
<feature type="region of interest" description="Disordered" evidence="1">
    <location>
        <begin position="100"/>
        <end position="122"/>
    </location>
</feature>
<feature type="compositionally biased region" description="Basic and acidic residues" evidence="1">
    <location>
        <begin position="102"/>
        <end position="122"/>
    </location>
</feature>
<dbReference type="AlphaFoldDB" id="A0AAD7RP82"/>
<feature type="region of interest" description="Disordered" evidence="1">
    <location>
        <begin position="1"/>
        <end position="62"/>
    </location>
</feature>
<reference evidence="2" key="1">
    <citation type="journal article" date="2023" name="Science">
        <title>Genome structures resolve the early diversification of teleost fishes.</title>
        <authorList>
            <person name="Parey E."/>
            <person name="Louis A."/>
            <person name="Montfort J."/>
            <person name="Bouchez O."/>
            <person name="Roques C."/>
            <person name="Iampietro C."/>
            <person name="Lluch J."/>
            <person name="Castinel A."/>
            <person name="Donnadieu C."/>
            <person name="Desvignes T."/>
            <person name="Floi Bucao C."/>
            <person name="Jouanno E."/>
            <person name="Wen M."/>
            <person name="Mejri S."/>
            <person name="Dirks R."/>
            <person name="Jansen H."/>
            <person name="Henkel C."/>
            <person name="Chen W.J."/>
            <person name="Zahm M."/>
            <person name="Cabau C."/>
            <person name="Klopp C."/>
            <person name="Thompson A.W."/>
            <person name="Robinson-Rechavi M."/>
            <person name="Braasch I."/>
            <person name="Lecointre G."/>
            <person name="Bobe J."/>
            <person name="Postlethwait J.H."/>
            <person name="Berthelot C."/>
            <person name="Roest Crollius H."/>
            <person name="Guiguen Y."/>
        </authorList>
    </citation>
    <scope>NUCLEOTIDE SEQUENCE</scope>
    <source>
        <strain evidence="2">NC1722</strain>
    </source>
</reference>
<keyword evidence="3" id="KW-1185">Reference proteome</keyword>
<evidence type="ECO:0000313" key="2">
    <source>
        <dbReference type="EMBL" id="KAJ8387752.1"/>
    </source>
</evidence>
<accession>A0AAD7RP82</accession>
<comment type="caution">
    <text evidence="2">The sequence shown here is derived from an EMBL/GenBank/DDBJ whole genome shotgun (WGS) entry which is preliminary data.</text>
</comment>
<dbReference type="EMBL" id="JAINUG010000206">
    <property type="protein sequence ID" value="KAJ8387752.1"/>
    <property type="molecule type" value="Genomic_DNA"/>
</dbReference>